<keyword evidence="2" id="KW-0560">Oxidoreductase</keyword>
<gene>
    <name evidence="5" type="ORF">RI129_010558</name>
</gene>
<reference evidence="5 6" key="1">
    <citation type="journal article" date="2024" name="Insects">
        <title>An Improved Chromosome-Level Genome Assembly of the Firefly Pyrocoelia pectoralis.</title>
        <authorList>
            <person name="Fu X."/>
            <person name="Meyer-Rochow V.B."/>
            <person name="Ballantyne L."/>
            <person name="Zhu X."/>
        </authorList>
    </citation>
    <scope>NUCLEOTIDE SEQUENCE [LARGE SCALE GENOMIC DNA]</scope>
    <source>
        <strain evidence="5">XCY_ONT2</strain>
    </source>
</reference>
<dbReference type="FunFam" id="3.40.50.720:FF:000149">
    <property type="entry name" value="15-hydroxyprostaglandin dehydrogenase [NAD(+)]"/>
    <property type="match status" value="1"/>
</dbReference>
<evidence type="ECO:0000313" key="6">
    <source>
        <dbReference type="Proteomes" id="UP001329430"/>
    </source>
</evidence>
<evidence type="ECO:0000256" key="1">
    <source>
        <dbReference type="ARBA" id="ARBA00006484"/>
    </source>
</evidence>
<comment type="caution">
    <text evidence="5">The sequence shown here is derived from an EMBL/GenBank/DDBJ whole genome shotgun (WGS) entry which is preliminary data.</text>
</comment>
<dbReference type="PROSITE" id="PS51257">
    <property type="entry name" value="PROKAR_LIPOPROTEIN"/>
    <property type="match status" value="1"/>
</dbReference>
<evidence type="ECO:0000256" key="3">
    <source>
        <dbReference type="RuleBase" id="RU000363"/>
    </source>
</evidence>
<dbReference type="InterPro" id="IPR002347">
    <property type="entry name" value="SDR_fam"/>
</dbReference>
<dbReference type="PRINTS" id="PR00081">
    <property type="entry name" value="GDHRDH"/>
</dbReference>
<protein>
    <recommendedName>
        <fullName evidence="7">15-hydroxyprostaglandin dehydrogenase [NAD(+)]-like</fullName>
    </recommendedName>
</protein>
<sequence length="292" mass="32147">MIKHNLVLLTVTLVTVSCSYVDALFDWNGKFALVTGGAQGNGYAIISELLQLGVGGVSLVDIHVRKGRRSAQTLNERYGTDRVIFVPANISHADQLESAFKVSIWHWNGLDIVINNAGVSNEDNWNLMIKVNVKATVHATFLGFEYMSKSKGGKGGVIINISSTFGINPEFYQPVYDATKSFILGLNRALGNEIYYDYNEIRIITVCPGATDTQFFHNFGNSASNSLSPFVKQLAINAMQAEEAQSTDNVAKGVISIIEEGDNGSVWVVEDNEEPYELDFPDIQSMQKENYS</sequence>
<evidence type="ECO:0008006" key="7">
    <source>
        <dbReference type="Google" id="ProtNLM"/>
    </source>
</evidence>
<proteinExistence type="inferred from homology"/>
<comment type="similarity">
    <text evidence="1 3">Belongs to the short-chain dehydrogenases/reductases (SDR) family.</text>
</comment>
<feature type="signal peptide" evidence="4">
    <location>
        <begin position="1"/>
        <end position="23"/>
    </location>
</feature>
<name>A0AAN7V226_9COLE</name>
<dbReference type="PANTHER" id="PTHR44229">
    <property type="entry name" value="15-HYDROXYPROSTAGLANDIN DEHYDROGENASE [NAD(+)]"/>
    <property type="match status" value="1"/>
</dbReference>
<organism evidence="5 6">
    <name type="scientific">Pyrocoelia pectoralis</name>
    <dbReference type="NCBI Taxonomy" id="417401"/>
    <lineage>
        <taxon>Eukaryota</taxon>
        <taxon>Metazoa</taxon>
        <taxon>Ecdysozoa</taxon>
        <taxon>Arthropoda</taxon>
        <taxon>Hexapoda</taxon>
        <taxon>Insecta</taxon>
        <taxon>Pterygota</taxon>
        <taxon>Neoptera</taxon>
        <taxon>Endopterygota</taxon>
        <taxon>Coleoptera</taxon>
        <taxon>Polyphaga</taxon>
        <taxon>Elateriformia</taxon>
        <taxon>Elateroidea</taxon>
        <taxon>Lampyridae</taxon>
        <taxon>Lampyrinae</taxon>
        <taxon>Pyrocoelia</taxon>
    </lineage>
</organism>
<keyword evidence="6" id="KW-1185">Reference proteome</keyword>
<dbReference type="GO" id="GO:0016616">
    <property type="term" value="F:oxidoreductase activity, acting on the CH-OH group of donors, NAD or NADP as acceptor"/>
    <property type="evidence" value="ECO:0007669"/>
    <property type="project" value="TreeGrafter"/>
</dbReference>
<dbReference type="PANTHER" id="PTHR44229:SF8">
    <property type="entry name" value="ALCOHOL DEHYDROGENASE-RELATED"/>
    <property type="match status" value="1"/>
</dbReference>
<accession>A0AAN7V226</accession>
<dbReference type="Proteomes" id="UP001329430">
    <property type="component" value="Chromosome 8"/>
</dbReference>
<dbReference type="AlphaFoldDB" id="A0AAN7V226"/>
<evidence type="ECO:0000313" key="5">
    <source>
        <dbReference type="EMBL" id="KAK5639747.1"/>
    </source>
</evidence>
<keyword evidence="4" id="KW-0732">Signal</keyword>
<dbReference type="SUPFAM" id="SSF51735">
    <property type="entry name" value="NAD(P)-binding Rossmann-fold domains"/>
    <property type="match status" value="1"/>
</dbReference>
<dbReference type="Gene3D" id="3.40.50.720">
    <property type="entry name" value="NAD(P)-binding Rossmann-like Domain"/>
    <property type="match status" value="1"/>
</dbReference>
<dbReference type="EMBL" id="JAVRBK010000008">
    <property type="protein sequence ID" value="KAK5639747.1"/>
    <property type="molecule type" value="Genomic_DNA"/>
</dbReference>
<dbReference type="Pfam" id="PF00106">
    <property type="entry name" value="adh_short"/>
    <property type="match status" value="1"/>
</dbReference>
<feature type="chain" id="PRO_5042908642" description="15-hydroxyprostaglandin dehydrogenase [NAD(+)]-like" evidence="4">
    <location>
        <begin position="24"/>
        <end position="292"/>
    </location>
</feature>
<dbReference type="InterPro" id="IPR036291">
    <property type="entry name" value="NAD(P)-bd_dom_sf"/>
</dbReference>
<dbReference type="GO" id="GO:0005737">
    <property type="term" value="C:cytoplasm"/>
    <property type="evidence" value="ECO:0007669"/>
    <property type="project" value="TreeGrafter"/>
</dbReference>
<evidence type="ECO:0000256" key="4">
    <source>
        <dbReference type="SAM" id="SignalP"/>
    </source>
</evidence>
<dbReference type="PRINTS" id="PR00080">
    <property type="entry name" value="SDRFAMILY"/>
</dbReference>
<evidence type="ECO:0000256" key="2">
    <source>
        <dbReference type="ARBA" id="ARBA00023002"/>
    </source>
</evidence>